<sequence length="307" mass="36308">IDVKVKIHAISPQIYMPQRDYSAQNDYFKTNNEINERNISIPLHYLSPLKRPVKSIQTQLQMEKIKSPLDSCQICQKRVKINDLVPFIEDSEELVCSKEQPLARQCKISGSTYCTNCTNFFLCILANLKQEWVAQDYVIFANQLFYNSQFSPQPVQKDYQQLVSLSQKIQKYKRFCQGFKTLQKPFKITEKVSIQVMMNIDKLVANERETLQNLELHIENCQKCNYQTLQCGHCNKKLITDSQQNISLETIGKCKNCMKIVHKKCFQCCYQFKPQQHHENKNMRLNLMEADYNEQERMLRFFEKQKQ</sequence>
<dbReference type="EMBL" id="GDID01007939">
    <property type="protein sequence ID" value="JAP88667.1"/>
    <property type="molecule type" value="Transcribed_RNA"/>
</dbReference>
<accession>A0A146JW88</accession>
<protein>
    <submittedName>
        <fullName evidence="1">Uncharacterized protein</fullName>
    </submittedName>
</protein>
<reference evidence="1" key="1">
    <citation type="submission" date="2015-07" db="EMBL/GenBank/DDBJ databases">
        <title>Adaptation to a free-living lifestyle via gene acquisitions in the diplomonad Trepomonas sp. PC1.</title>
        <authorList>
            <person name="Xu F."/>
            <person name="Jerlstrom-Hultqvist J."/>
            <person name="Kolisko M."/>
            <person name="Simpson A.G.B."/>
            <person name="Roger A.J."/>
            <person name="Svard S.G."/>
            <person name="Andersson J.O."/>
        </authorList>
    </citation>
    <scope>NUCLEOTIDE SEQUENCE</scope>
    <source>
        <strain evidence="1">PC1</strain>
    </source>
</reference>
<feature type="non-terminal residue" evidence="1">
    <location>
        <position position="307"/>
    </location>
</feature>
<organism evidence="1">
    <name type="scientific">Trepomonas sp. PC1</name>
    <dbReference type="NCBI Taxonomy" id="1076344"/>
    <lineage>
        <taxon>Eukaryota</taxon>
        <taxon>Metamonada</taxon>
        <taxon>Diplomonadida</taxon>
        <taxon>Hexamitidae</taxon>
        <taxon>Hexamitinae</taxon>
        <taxon>Trepomonas</taxon>
    </lineage>
</organism>
<feature type="non-terminal residue" evidence="1">
    <location>
        <position position="1"/>
    </location>
</feature>
<dbReference type="AlphaFoldDB" id="A0A146JW88"/>
<evidence type="ECO:0000313" key="1">
    <source>
        <dbReference type="EMBL" id="JAP88667.1"/>
    </source>
</evidence>
<gene>
    <name evidence="1" type="ORF">TPC1_31838</name>
</gene>
<proteinExistence type="predicted"/>
<name>A0A146JW88_9EUKA</name>